<dbReference type="InterPro" id="IPR036291">
    <property type="entry name" value="NAD(P)-bd_dom_sf"/>
</dbReference>
<organism evidence="2 3">
    <name type="scientific">Polistes dominula</name>
    <name type="common">European paper wasp</name>
    <name type="synonym">Vespa dominula</name>
    <dbReference type="NCBI Taxonomy" id="743375"/>
    <lineage>
        <taxon>Eukaryota</taxon>
        <taxon>Metazoa</taxon>
        <taxon>Ecdysozoa</taxon>
        <taxon>Arthropoda</taxon>
        <taxon>Hexapoda</taxon>
        <taxon>Insecta</taxon>
        <taxon>Pterygota</taxon>
        <taxon>Neoptera</taxon>
        <taxon>Endopterygota</taxon>
        <taxon>Hymenoptera</taxon>
        <taxon>Apocrita</taxon>
        <taxon>Aculeata</taxon>
        <taxon>Vespoidea</taxon>
        <taxon>Vespidae</taxon>
        <taxon>Polistinae</taxon>
        <taxon>Polistini</taxon>
        <taxon>Polistes</taxon>
    </lineage>
</organism>
<dbReference type="GeneID" id="107063854"/>
<name>A0ABM1HU23_POLDO</name>
<keyword evidence="1" id="KW-0560">Oxidoreductase</keyword>
<dbReference type="Pfam" id="PF00106">
    <property type="entry name" value="adh_short"/>
    <property type="match status" value="1"/>
</dbReference>
<dbReference type="Gene3D" id="3.40.50.720">
    <property type="entry name" value="NAD(P)-binding Rossmann-like Domain"/>
    <property type="match status" value="1"/>
</dbReference>
<proteinExistence type="predicted"/>
<dbReference type="CDD" id="cd05327">
    <property type="entry name" value="retinol-DH_like_SDR_c_like"/>
    <property type="match status" value="1"/>
</dbReference>
<protein>
    <submittedName>
        <fullName evidence="3">Retinol dehydrogenase 11-like</fullName>
    </submittedName>
</protein>
<gene>
    <name evidence="3" type="primary">LOC107063854</name>
</gene>
<accession>A0ABM1HU23</accession>
<keyword evidence="2" id="KW-1185">Reference proteome</keyword>
<evidence type="ECO:0000313" key="3">
    <source>
        <dbReference type="RefSeq" id="XP_015171460.1"/>
    </source>
</evidence>
<dbReference type="PANTHER" id="PTHR43157:SF31">
    <property type="entry name" value="PHOSPHATIDYLINOSITOL-GLYCAN BIOSYNTHESIS CLASS F PROTEIN"/>
    <property type="match status" value="1"/>
</dbReference>
<dbReference type="InterPro" id="IPR002347">
    <property type="entry name" value="SDR_fam"/>
</dbReference>
<reference evidence="3" key="1">
    <citation type="submission" date="2025-08" db="UniProtKB">
        <authorList>
            <consortium name="RefSeq"/>
        </authorList>
    </citation>
    <scope>IDENTIFICATION</scope>
    <source>
        <tissue evidence="3">Whole body</tissue>
    </source>
</reference>
<dbReference type="Proteomes" id="UP000694924">
    <property type="component" value="Unplaced"/>
</dbReference>
<evidence type="ECO:0000256" key="1">
    <source>
        <dbReference type="ARBA" id="ARBA00023002"/>
    </source>
</evidence>
<dbReference type="SUPFAM" id="SSF51735">
    <property type="entry name" value="NAD(P)-binding Rossmann-fold domains"/>
    <property type="match status" value="1"/>
</dbReference>
<dbReference type="PANTHER" id="PTHR43157">
    <property type="entry name" value="PHOSPHATIDYLINOSITOL-GLYCAN BIOSYNTHESIS CLASS F PROTEIN-RELATED"/>
    <property type="match status" value="1"/>
</dbReference>
<sequence length="326" mass="37204">MISSWYYVAASVVLFIVYYRKCRECVWGRCKNTSSLQDRVFIVTGANSGIGKETAKELAKRKATVVMACRNMQNAKNVISEIRHQISNGELIPMELDLASFSSIREFAAEILKNFPKIHVLINNAGVYRPLRDRAFTEDGFEIHFGVNYLGHFLLTNLLIERLKESAPSRVVIVTSKLLESGVVDFSNLNGEKCLTIKTRMNPFYSNSKLENMYFGIELAQRMKEHNVNVYMVCPGFAYTGLFRHVKRSLYHYILFMPMALLFLRTANQAAQTVLHCAIEPSLANESGHLYRNCELYEPNKQFSSDIAHELWEKSVELTASKETAK</sequence>
<dbReference type="RefSeq" id="XP_015171460.1">
    <property type="nucleotide sequence ID" value="XM_015315974.1"/>
</dbReference>
<evidence type="ECO:0000313" key="2">
    <source>
        <dbReference type="Proteomes" id="UP000694924"/>
    </source>
</evidence>
<dbReference type="PRINTS" id="PR00081">
    <property type="entry name" value="GDHRDH"/>
</dbReference>